<evidence type="ECO:0000313" key="6">
    <source>
        <dbReference type="Proteomes" id="UP000799440"/>
    </source>
</evidence>
<accession>A0A6A6VNW6</accession>
<reference evidence="5" key="1">
    <citation type="journal article" date="2020" name="Stud. Mycol.">
        <title>101 Dothideomycetes genomes: a test case for predicting lifestyles and emergence of pathogens.</title>
        <authorList>
            <person name="Haridas S."/>
            <person name="Albert R."/>
            <person name="Binder M."/>
            <person name="Bloem J."/>
            <person name="Labutti K."/>
            <person name="Salamov A."/>
            <person name="Andreopoulos B."/>
            <person name="Baker S."/>
            <person name="Barry K."/>
            <person name="Bills G."/>
            <person name="Bluhm B."/>
            <person name="Cannon C."/>
            <person name="Castanera R."/>
            <person name="Culley D."/>
            <person name="Daum C."/>
            <person name="Ezra D."/>
            <person name="Gonzalez J."/>
            <person name="Henrissat B."/>
            <person name="Kuo A."/>
            <person name="Liang C."/>
            <person name="Lipzen A."/>
            <person name="Lutzoni F."/>
            <person name="Magnuson J."/>
            <person name="Mondo S."/>
            <person name="Nolan M."/>
            <person name="Ohm R."/>
            <person name="Pangilinan J."/>
            <person name="Park H.-J."/>
            <person name="Ramirez L."/>
            <person name="Alfaro M."/>
            <person name="Sun H."/>
            <person name="Tritt A."/>
            <person name="Yoshinaga Y."/>
            <person name="Zwiers L.-H."/>
            <person name="Turgeon B."/>
            <person name="Goodwin S."/>
            <person name="Spatafora J."/>
            <person name="Crous P."/>
            <person name="Grigoriev I."/>
        </authorList>
    </citation>
    <scope>NUCLEOTIDE SEQUENCE</scope>
    <source>
        <strain evidence="5">CBS 119925</strain>
    </source>
</reference>
<keyword evidence="2" id="KW-1133">Transmembrane helix</keyword>
<feature type="compositionally biased region" description="Pro residues" evidence="1">
    <location>
        <begin position="122"/>
        <end position="131"/>
    </location>
</feature>
<evidence type="ECO:0000256" key="2">
    <source>
        <dbReference type="SAM" id="Phobius"/>
    </source>
</evidence>
<evidence type="ECO:0000313" key="5">
    <source>
        <dbReference type="EMBL" id="KAF2751260.1"/>
    </source>
</evidence>
<feature type="region of interest" description="Disordered" evidence="1">
    <location>
        <begin position="107"/>
        <end position="138"/>
    </location>
</feature>
<feature type="transmembrane region" description="Helical" evidence="2">
    <location>
        <begin position="217"/>
        <end position="240"/>
    </location>
</feature>
<feature type="signal peptide" evidence="3">
    <location>
        <begin position="1"/>
        <end position="22"/>
    </location>
</feature>
<evidence type="ECO:0000256" key="1">
    <source>
        <dbReference type="SAM" id="MobiDB-lite"/>
    </source>
</evidence>
<feature type="chain" id="PRO_5025607401" description="WSC domain-containing protein" evidence="3">
    <location>
        <begin position="23"/>
        <end position="355"/>
    </location>
</feature>
<dbReference type="PANTHER" id="PTHR16861:SF4">
    <property type="entry name" value="SH3 DOMAIN PROTEIN (AFU_ORTHOLOGUE AFUA_1G13610)"/>
    <property type="match status" value="1"/>
</dbReference>
<proteinExistence type="predicted"/>
<dbReference type="InterPro" id="IPR002889">
    <property type="entry name" value="WSC_carb-bd"/>
</dbReference>
<feature type="compositionally biased region" description="Low complexity" evidence="1">
    <location>
        <begin position="164"/>
        <end position="178"/>
    </location>
</feature>
<dbReference type="Pfam" id="PF01822">
    <property type="entry name" value="WSC"/>
    <property type="match status" value="1"/>
</dbReference>
<feature type="region of interest" description="Disordered" evidence="1">
    <location>
        <begin position="328"/>
        <end position="355"/>
    </location>
</feature>
<keyword evidence="6" id="KW-1185">Reference proteome</keyword>
<dbReference type="Proteomes" id="UP000799440">
    <property type="component" value="Unassembled WGS sequence"/>
</dbReference>
<evidence type="ECO:0000256" key="3">
    <source>
        <dbReference type="SAM" id="SignalP"/>
    </source>
</evidence>
<sequence>MLYSLLLGFLALFLLHIQPALAQVQYCSSQNTADGDAIDHTYQSNGWCADQCREGYAFGIVQGRNCWCSNYIPEDQTDTSDCNKDCPGYPDEKCGNENEGLFGYVRLDRKPSGTQGGSRPTSAPPSPPPVETEPDRETVVETVTQESTVVLTSIAESEASKTDSSVTAAPTSAEPTTTKVEVSTLTDAGGRVSVITITYVPTAPAAPESNKGTNAGAIAGGVIGGLVALAAIVGGVVFFLRRRRRQQQPLGEEDGGVGRHTNAGLIRSEKNTRYPPPIATTNTRRSSRLMETESGSPVSGSERRHSRPYIFDQRLNPSAIMIHDNDSRGSVVSLDDGRDYGRTLNVRNPDPDPDR</sequence>
<dbReference type="PROSITE" id="PS51212">
    <property type="entry name" value="WSC"/>
    <property type="match status" value="1"/>
</dbReference>
<dbReference type="AlphaFoldDB" id="A0A6A6VNW6"/>
<organism evidence="5 6">
    <name type="scientific">Sporormia fimetaria CBS 119925</name>
    <dbReference type="NCBI Taxonomy" id="1340428"/>
    <lineage>
        <taxon>Eukaryota</taxon>
        <taxon>Fungi</taxon>
        <taxon>Dikarya</taxon>
        <taxon>Ascomycota</taxon>
        <taxon>Pezizomycotina</taxon>
        <taxon>Dothideomycetes</taxon>
        <taxon>Pleosporomycetidae</taxon>
        <taxon>Pleosporales</taxon>
        <taxon>Sporormiaceae</taxon>
        <taxon>Sporormia</taxon>
    </lineage>
</organism>
<protein>
    <recommendedName>
        <fullName evidence="4">WSC domain-containing protein</fullName>
    </recommendedName>
</protein>
<feature type="region of interest" description="Disordered" evidence="1">
    <location>
        <begin position="154"/>
        <end position="178"/>
    </location>
</feature>
<dbReference type="PANTHER" id="PTHR16861">
    <property type="entry name" value="GLYCOPROTEIN 38"/>
    <property type="match status" value="1"/>
</dbReference>
<evidence type="ECO:0000259" key="4">
    <source>
        <dbReference type="PROSITE" id="PS51212"/>
    </source>
</evidence>
<name>A0A6A6VNW6_9PLEO</name>
<keyword evidence="3" id="KW-0732">Signal</keyword>
<dbReference type="SMART" id="SM00321">
    <property type="entry name" value="WSC"/>
    <property type="match status" value="1"/>
</dbReference>
<dbReference type="OrthoDB" id="2537459at2759"/>
<keyword evidence="2" id="KW-0472">Membrane</keyword>
<gene>
    <name evidence="5" type="ORF">M011DRAFT_455299</name>
</gene>
<dbReference type="Gene3D" id="1.20.5.510">
    <property type="entry name" value="Single helix bin"/>
    <property type="match status" value="1"/>
</dbReference>
<feature type="domain" description="WSC" evidence="4">
    <location>
        <begin position="21"/>
        <end position="108"/>
    </location>
</feature>
<dbReference type="EMBL" id="MU006562">
    <property type="protein sequence ID" value="KAF2751260.1"/>
    <property type="molecule type" value="Genomic_DNA"/>
</dbReference>
<keyword evidence="2" id="KW-0812">Transmembrane</keyword>
<feature type="region of interest" description="Disordered" evidence="1">
    <location>
        <begin position="248"/>
        <end position="310"/>
    </location>
</feature>